<dbReference type="OrthoDB" id="192832at2759"/>
<evidence type="ECO:0000313" key="2">
    <source>
        <dbReference type="EMBL" id="KIM34118.1"/>
    </source>
</evidence>
<reference evidence="2 3" key="1">
    <citation type="submission" date="2014-04" db="EMBL/GenBank/DDBJ databases">
        <authorList>
            <consortium name="DOE Joint Genome Institute"/>
            <person name="Kuo A."/>
            <person name="Zuccaro A."/>
            <person name="Kohler A."/>
            <person name="Nagy L.G."/>
            <person name="Floudas D."/>
            <person name="Copeland A."/>
            <person name="Barry K.W."/>
            <person name="Cichocki N."/>
            <person name="Veneault-Fourrey C."/>
            <person name="LaButti K."/>
            <person name="Lindquist E.A."/>
            <person name="Lipzen A."/>
            <person name="Lundell T."/>
            <person name="Morin E."/>
            <person name="Murat C."/>
            <person name="Sun H."/>
            <person name="Tunlid A."/>
            <person name="Henrissat B."/>
            <person name="Grigoriev I.V."/>
            <person name="Hibbett D.S."/>
            <person name="Martin F."/>
            <person name="Nordberg H.P."/>
            <person name="Cantor M.N."/>
            <person name="Hua S.X."/>
        </authorList>
    </citation>
    <scope>NUCLEOTIDE SEQUENCE [LARGE SCALE GENOMIC DNA]</scope>
    <source>
        <strain evidence="2 3">MAFF 305830</strain>
    </source>
</reference>
<keyword evidence="2" id="KW-0378">Hydrolase</keyword>
<dbReference type="EMBL" id="KN824277">
    <property type="protein sequence ID" value="KIM34118.1"/>
    <property type="molecule type" value="Genomic_DNA"/>
</dbReference>
<name>A0A0C2X7X1_SERVB</name>
<evidence type="ECO:0000259" key="1">
    <source>
        <dbReference type="PROSITE" id="PS51762"/>
    </source>
</evidence>
<dbReference type="PANTHER" id="PTHR10963">
    <property type="entry name" value="GLYCOSYL HYDROLASE-RELATED"/>
    <property type="match status" value="1"/>
</dbReference>
<reference evidence="3" key="2">
    <citation type="submission" date="2015-01" db="EMBL/GenBank/DDBJ databases">
        <title>Evolutionary Origins and Diversification of the Mycorrhizal Mutualists.</title>
        <authorList>
            <consortium name="DOE Joint Genome Institute"/>
            <consortium name="Mycorrhizal Genomics Consortium"/>
            <person name="Kohler A."/>
            <person name="Kuo A."/>
            <person name="Nagy L.G."/>
            <person name="Floudas D."/>
            <person name="Copeland A."/>
            <person name="Barry K.W."/>
            <person name="Cichocki N."/>
            <person name="Veneault-Fourrey C."/>
            <person name="LaButti K."/>
            <person name="Lindquist E.A."/>
            <person name="Lipzen A."/>
            <person name="Lundell T."/>
            <person name="Morin E."/>
            <person name="Murat C."/>
            <person name="Riley R."/>
            <person name="Ohm R."/>
            <person name="Sun H."/>
            <person name="Tunlid A."/>
            <person name="Henrissat B."/>
            <person name="Grigoriev I.V."/>
            <person name="Hibbett D.S."/>
            <person name="Martin F."/>
        </authorList>
    </citation>
    <scope>NUCLEOTIDE SEQUENCE [LARGE SCALE GENOMIC DNA]</scope>
    <source>
        <strain evidence="3">MAFF 305830</strain>
    </source>
</reference>
<dbReference type="GO" id="GO:0009251">
    <property type="term" value="P:glucan catabolic process"/>
    <property type="evidence" value="ECO:0007669"/>
    <property type="project" value="TreeGrafter"/>
</dbReference>
<evidence type="ECO:0000313" key="3">
    <source>
        <dbReference type="Proteomes" id="UP000054097"/>
    </source>
</evidence>
<dbReference type="InterPro" id="IPR050546">
    <property type="entry name" value="Glycosyl_Hydrlase_16"/>
</dbReference>
<dbReference type="PROSITE" id="PS51762">
    <property type="entry name" value="GH16_2"/>
    <property type="match status" value="1"/>
</dbReference>
<dbReference type="InterPro" id="IPR000757">
    <property type="entry name" value="Beta-glucanase-like"/>
</dbReference>
<accession>A0A0C2X7X1</accession>
<proteinExistence type="predicted"/>
<dbReference type="Gene3D" id="2.60.120.200">
    <property type="match status" value="1"/>
</dbReference>
<dbReference type="Pfam" id="PF26113">
    <property type="entry name" value="GH16_XgeA"/>
    <property type="match status" value="1"/>
</dbReference>
<dbReference type="HOGENOM" id="CLU_016972_0_0_1"/>
<dbReference type="PANTHER" id="PTHR10963:SF24">
    <property type="entry name" value="GLYCOSIDASE C21B10.07-RELATED"/>
    <property type="match status" value="1"/>
</dbReference>
<dbReference type="STRING" id="933852.A0A0C2X7X1"/>
<gene>
    <name evidence="2" type="ORF">M408DRAFT_325628</name>
</gene>
<dbReference type="InterPro" id="IPR013320">
    <property type="entry name" value="ConA-like_dom_sf"/>
</dbReference>
<keyword evidence="3" id="KW-1185">Reference proteome</keyword>
<dbReference type="AlphaFoldDB" id="A0A0C2X7X1"/>
<dbReference type="SUPFAM" id="SSF49899">
    <property type="entry name" value="Concanavalin A-like lectins/glucanases"/>
    <property type="match status" value="1"/>
</dbReference>
<dbReference type="GO" id="GO:0004553">
    <property type="term" value="F:hydrolase activity, hydrolyzing O-glycosyl compounds"/>
    <property type="evidence" value="ECO:0007669"/>
    <property type="project" value="InterPro"/>
</dbReference>
<feature type="domain" description="GH16" evidence="1">
    <location>
        <begin position="1"/>
        <end position="222"/>
    </location>
</feature>
<protein>
    <submittedName>
        <fullName evidence="2">Glycoside hydrolase family 16 protein</fullName>
    </submittedName>
</protein>
<dbReference type="Proteomes" id="UP000054097">
    <property type="component" value="Unassembled WGS sequence"/>
</dbReference>
<organism evidence="2 3">
    <name type="scientific">Serendipita vermifera MAFF 305830</name>
    <dbReference type="NCBI Taxonomy" id="933852"/>
    <lineage>
        <taxon>Eukaryota</taxon>
        <taxon>Fungi</taxon>
        <taxon>Dikarya</taxon>
        <taxon>Basidiomycota</taxon>
        <taxon>Agaricomycotina</taxon>
        <taxon>Agaricomycetes</taxon>
        <taxon>Sebacinales</taxon>
        <taxon>Serendipitaceae</taxon>
        <taxon>Serendipita</taxon>
    </lineage>
</organism>
<sequence length="251" mass="26571">MTVDTKSTLNSGDHRKSVRITSKKSYNKGLFVFDILRAPHGCAVWPAAWLVGPNWPNGGEIDVIEGVHDNTVNQVTLHTSSGCMLDTTKSLVGGSILAAGVDPSNVFTGTPLQADCDANINSNAGCGVLDFDPLSYGSGLNNAGGAVYTTLWDDSGVRIWFFSRDTVPADIIGKTPDPSTWGSPIAFWASSSCPSSFFRDLSMVFDIVLGGDWAGATFSEAGCPGTVADYVTSPTNFANANWAVNSVRVYQ</sequence>